<dbReference type="RefSeq" id="WP_090842481.1">
    <property type="nucleotide sequence ID" value="NZ_FORM01000018.1"/>
</dbReference>
<proteinExistence type="predicted"/>
<evidence type="ECO:0000313" key="1">
    <source>
        <dbReference type="EMBL" id="SFJ67641.1"/>
    </source>
</evidence>
<gene>
    <name evidence="1" type="ORF">SAMN05443431_1183</name>
</gene>
<protein>
    <recommendedName>
        <fullName evidence="3">RiboL-PSP-HEPN domain-containing protein</fullName>
    </recommendedName>
</protein>
<dbReference type="EMBL" id="FORM01000018">
    <property type="protein sequence ID" value="SFJ67641.1"/>
    <property type="molecule type" value="Genomic_DNA"/>
</dbReference>
<reference evidence="2" key="1">
    <citation type="submission" date="2016-10" db="EMBL/GenBank/DDBJ databases">
        <authorList>
            <person name="Varghese N."/>
            <person name="Submissions S."/>
        </authorList>
    </citation>
    <scope>NUCLEOTIDE SEQUENCE [LARGE SCALE GENOMIC DNA]</scope>
    <source>
        <strain evidence="2">DSM 28881</strain>
    </source>
</reference>
<dbReference type="AlphaFoldDB" id="A0A1I3TD32"/>
<keyword evidence="2" id="KW-1185">Reference proteome</keyword>
<evidence type="ECO:0000313" key="2">
    <source>
        <dbReference type="Proteomes" id="UP000199559"/>
    </source>
</evidence>
<evidence type="ECO:0008006" key="3">
    <source>
        <dbReference type="Google" id="ProtNLM"/>
    </source>
</evidence>
<name>A0A1I3TD32_9FLAO</name>
<sequence length="257" mass="30179">MYREHCKNLSEVENGIKRIELELRKYISINDVKNEYTFTKILSQLIVCWSEVRILKLIYENNAFTEAEINSILLTNNRANSLETKWKKALNISICKAYNITDIGNIQNELSADIYYKYNEIFSSITNDFLPSIQIRNRIAHGQWKVAFTSKLQSISPDLTNKISIENIVSLQLKKKILNGLALLIHDLAVSPPTFERDFMSNYAKIKNNKNNLHKRSYIKYKNQMIAKYQRGKIKRKELPIKLTFFEKIKFVFSKKQ</sequence>
<organism evidence="1 2">
    <name type="scientific">Olleya namhaensis</name>
    <dbReference type="NCBI Taxonomy" id="1144750"/>
    <lineage>
        <taxon>Bacteria</taxon>
        <taxon>Pseudomonadati</taxon>
        <taxon>Bacteroidota</taxon>
        <taxon>Flavobacteriia</taxon>
        <taxon>Flavobacteriales</taxon>
        <taxon>Flavobacteriaceae</taxon>
    </lineage>
</organism>
<dbReference type="Proteomes" id="UP000199559">
    <property type="component" value="Unassembled WGS sequence"/>
</dbReference>
<accession>A0A1I3TD32</accession>